<evidence type="ECO:0000313" key="8">
    <source>
        <dbReference type="Proteomes" id="UP001153076"/>
    </source>
</evidence>
<feature type="region of interest" description="Disordered" evidence="5">
    <location>
        <begin position="171"/>
        <end position="225"/>
    </location>
</feature>
<feature type="domain" description="SBP-type" evidence="6">
    <location>
        <begin position="104"/>
        <end position="181"/>
    </location>
</feature>
<dbReference type="Gene3D" id="4.10.1100.10">
    <property type="entry name" value="Transcription factor, SBP-box domain"/>
    <property type="match status" value="1"/>
</dbReference>
<dbReference type="EMBL" id="JAKOGI010001077">
    <property type="protein sequence ID" value="KAJ8427888.1"/>
    <property type="molecule type" value="Genomic_DNA"/>
</dbReference>
<dbReference type="InterPro" id="IPR004333">
    <property type="entry name" value="SBP_dom"/>
</dbReference>
<keyword evidence="3" id="KW-0862">Zinc</keyword>
<name>A0A9Q1GXH7_9CARY</name>
<keyword evidence="8" id="KW-1185">Reference proteome</keyword>
<sequence length="383" mass="43154">MELPPLTDDSLASFEWSELFDFTIDDQLFVSHNNPDPPPPPPQQEAAPVRPETSDRVRKRDPRLVCENFLAGRVPCACPELDEKMEEEGGPGKKRLRMARAPGLSRCQVPGCEADISELKGYHRRHRVCLRCANAVSVVLDGESKRYCQQCGKFHVLSDFDEGKRSCRRKLERHNNRRRRKPVDSRGAVDKEPQGDLHIEDVSSDGEAGKENAWSGSQIAEREDSKDGTLSNLCLAMESQNIENSVMTCAKGDKVTDHSNRDQSPPSYDNKSAYSSVCPTGRISFKLYDWNPAEFPRRLRHQIFQWLASMPIELEGYIRPGCTILTAFVSMPQFMWMKLFEDPISYVQGSVGPGGMLSGKGMALVYLNNMSFRVLKEVVSFGF</sequence>
<gene>
    <name evidence="7" type="ORF">Cgig2_007203</name>
</gene>
<dbReference type="OrthoDB" id="514967at2759"/>
<dbReference type="GO" id="GO:0003677">
    <property type="term" value="F:DNA binding"/>
    <property type="evidence" value="ECO:0007669"/>
    <property type="project" value="InterPro"/>
</dbReference>
<evidence type="ECO:0000256" key="1">
    <source>
        <dbReference type="ARBA" id="ARBA00022723"/>
    </source>
</evidence>
<evidence type="ECO:0000259" key="6">
    <source>
        <dbReference type="PROSITE" id="PS51141"/>
    </source>
</evidence>
<protein>
    <recommendedName>
        <fullName evidence="6">SBP-type domain-containing protein</fullName>
    </recommendedName>
</protein>
<feature type="compositionally biased region" description="Basic and acidic residues" evidence="5">
    <location>
        <begin position="182"/>
        <end position="201"/>
    </location>
</feature>
<dbReference type="PROSITE" id="PS51141">
    <property type="entry name" value="ZF_SBP"/>
    <property type="match status" value="1"/>
</dbReference>
<feature type="region of interest" description="Disordered" evidence="5">
    <location>
        <begin position="253"/>
        <end position="273"/>
    </location>
</feature>
<feature type="compositionally biased region" description="Basic residues" evidence="5">
    <location>
        <begin position="171"/>
        <end position="181"/>
    </location>
</feature>
<dbReference type="Pfam" id="PF03110">
    <property type="entry name" value="SBP"/>
    <property type="match status" value="1"/>
</dbReference>
<evidence type="ECO:0000256" key="3">
    <source>
        <dbReference type="ARBA" id="ARBA00022833"/>
    </source>
</evidence>
<dbReference type="PANTHER" id="PTHR31251">
    <property type="entry name" value="SQUAMOSA PROMOTER-BINDING-LIKE PROTEIN 4"/>
    <property type="match status" value="1"/>
</dbReference>
<feature type="region of interest" description="Disordered" evidence="5">
    <location>
        <begin position="28"/>
        <end position="58"/>
    </location>
</feature>
<dbReference type="Proteomes" id="UP001153076">
    <property type="component" value="Unassembled WGS sequence"/>
</dbReference>
<dbReference type="PANTHER" id="PTHR31251:SF108">
    <property type="entry name" value="SQUAMOSA PROMOTER-BINDING-LIKE PROTEIN 7"/>
    <property type="match status" value="1"/>
</dbReference>
<reference evidence="7" key="1">
    <citation type="submission" date="2022-04" db="EMBL/GenBank/DDBJ databases">
        <title>Carnegiea gigantea Genome sequencing and assembly v2.</title>
        <authorList>
            <person name="Copetti D."/>
            <person name="Sanderson M.J."/>
            <person name="Burquez A."/>
            <person name="Wojciechowski M.F."/>
        </authorList>
    </citation>
    <scope>NUCLEOTIDE SEQUENCE</scope>
    <source>
        <strain evidence="7">SGP5-SGP5p</strain>
        <tissue evidence="7">Aerial part</tissue>
    </source>
</reference>
<evidence type="ECO:0000256" key="4">
    <source>
        <dbReference type="PROSITE-ProRule" id="PRU00470"/>
    </source>
</evidence>
<dbReference type="InterPro" id="IPR036893">
    <property type="entry name" value="SBP_sf"/>
</dbReference>
<proteinExistence type="predicted"/>
<evidence type="ECO:0000313" key="7">
    <source>
        <dbReference type="EMBL" id="KAJ8427888.1"/>
    </source>
</evidence>
<dbReference type="InterPro" id="IPR044817">
    <property type="entry name" value="SBP-like"/>
</dbReference>
<evidence type="ECO:0000256" key="2">
    <source>
        <dbReference type="ARBA" id="ARBA00022771"/>
    </source>
</evidence>
<dbReference type="AlphaFoldDB" id="A0A9Q1GXH7"/>
<feature type="compositionally biased region" description="Polar residues" evidence="5">
    <location>
        <begin position="262"/>
        <end position="273"/>
    </location>
</feature>
<comment type="caution">
    <text evidence="7">The sequence shown here is derived from an EMBL/GenBank/DDBJ whole genome shotgun (WGS) entry which is preliminary data.</text>
</comment>
<keyword evidence="2 4" id="KW-0863">Zinc-finger</keyword>
<dbReference type="SUPFAM" id="SSF103612">
    <property type="entry name" value="SBT domain"/>
    <property type="match status" value="1"/>
</dbReference>
<organism evidence="7 8">
    <name type="scientific">Carnegiea gigantea</name>
    <dbReference type="NCBI Taxonomy" id="171969"/>
    <lineage>
        <taxon>Eukaryota</taxon>
        <taxon>Viridiplantae</taxon>
        <taxon>Streptophyta</taxon>
        <taxon>Embryophyta</taxon>
        <taxon>Tracheophyta</taxon>
        <taxon>Spermatophyta</taxon>
        <taxon>Magnoliopsida</taxon>
        <taxon>eudicotyledons</taxon>
        <taxon>Gunneridae</taxon>
        <taxon>Pentapetalae</taxon>
        <taxon>Caryophyllales</taxon>
        <taxon>Cactineae</taxon>
        <taxon>Cactaceae</taxon>
        <taxon>Cactoideae</taxon>
        <taxon>Echinocereeae</taxon>
        <taxon>Carnegiea</taxon>
    </lineage>
</organism>
<accession>A0A9Q1GXH7</accession>
<evidence type="ECO:0000256" key="5">
    <source>
        <dbReference type="SAM" id="MobiDB-lite"/>
    </source>
</evidence>
<dbReference type="GO" id="GO:0005634">
    <property type="term" value="C:nucleus"/>
    <property type="evidence" value="ECO:0007669"/>
    <property type="project" value="InterPro"/>
</dbReference>
<keyword evidence="1" id="KW-0479">Metal-binding</keyword>
<dbReference type="GO" id="GO:0008270">
    <property type="term" value="F:zinc ion binding"/>
    <property type="evidence" value="ECO:0007669"/>
    <property type="project" value="UniProtKB-KW"/>
</dbReference>